<evidence type="ECO:0000313" key="3">
    <source>
        <dbReference type="Proteomes" id="UP000516305"/>
    </source>
</evidence>
<feature type="domain" description="Ppx/GppA phosphatase N-terminal" evidence="1">
    <location>
        <begin position="43"/>
        <end position="287"/>
    </location>
</feature>
<keyword evidence="2" id="KW-0456">Lyase</keyword>
<dbReference type="SUPFAM" id="SSF53067">
    <property type="entry name" value="Actin-like ATPase domain"/>
    <property type="match status" value="2"/>
</dbReference>
<dbReference type="Gene3D" id="3.30.420.150">
    <property type="entry name" value="Exopolyphosphatase. Domain 2"/>
    <property type="match status" value="1"/>
</dbReference>
<protein>
    <submittedName>
        <fullName evidence="2">Ethanolamine ammonia-lyase reactivating factor EutA</fullName>
    </submittedName>
</protein>
<organism evidence="2 3">
    <name type="scientific">Croceimicrobium hydrocarbonivorans</name>
    <dbReference type="NCBI Taxonomy" id="2761580"/>
    <lineage>
        <taxon>Bacteria</taxon>
        <taxon>Pseudomonadati</taxon>
        <taxon>Bacteroidota</taxon>
        <taxon>Flavobacteriia</taxon>
        <taxon>Flavobacteriales</taxon>
        <taxon>Owenweeksiaceae</taxon>
        <taxon>Croceimicrobium</taxon>
    </lineage>
</organism>
<dbReference type="PANTHER" id="PTHR30005">
    <property type="entry name" value="EXOPOLYPHOSPHATASE"/>
    <property type="match status" value="1"/>
</dbReference>
<proteinExistence type="predicted"/>
<accession>A0A7H0VG09</accession>
<dbReference type="EMBL" id="CP060139">
    <property type="protein sequence ID" value="QNR24657.1"/>
    <property type="molecule type" value="Genomic_DNA"/>
</dbReference>
<reference evidence="2 3" key="1">
    <citation type="submission" date="2020-08" db="EMBL/GenBank/DDBJ databases">
        <title>Croceimicrobium hydrocarbonivorans gen. nov., sp. nov., a novel marine bacterium isolated from a bacterial consortium that degrades polyethylene terephthalate.</title>
        <authorList>
            <person name="Liu R."/>
        </authorList>
    </citation>
    <scope>NUCLEOTIDE SEQUENCE [LARGE SCALE GENOMIC DNA]</scope>
    <source>
        <strain evidence="2 3">A20-9</strain>
    </source>
</reference>
<dbReference type="Proteomes" id="UP000516305">
    <property type="component" value="Chromosome"/>
</dbReference>
<evidence type="ECO:0000313" key="2">
    <source>
        <dbReference type="EMBL" id="QNR24657.1"/>
    </source>
</evidence>
<evidence type="ECO:0000259" key="1">
    <source>
        <dbReference type="Pfam" id="PF02541"/>
    </source>
</evidence>
<sequence>MKIHKLAGIDIGSNSVRLLVSNVIESGETIMFKKSSLTRLPIRLGPDAFGEGRIGESNLKRLIAGMSAYRKIMEVHGVEKYRACATSALRESKNGIQVVERIYRESGVNIELISGKEEARMIFSSDMIGDVAEAHETFLYIDVGGGSTELTLFHKGEIRNSRSFKIGTIRLLKDLVKKKRWEEMKEWIQEKTEDFDEVLMVGSGGNINRTFKLAQKRKGETMTLKGLRGIREQILNFDDDQRMIEFDLNPDRTDVLPHALRIYINAMKWAGAEEMIVPKKGLADGIVRFLYREHFQ</sequence>
<dbReference type="Gene3D" id="3.30.420.40">
    <property type="match status" value="1"/>
</dbReference>
<dbReference type="InterPro" id="IPR050273">
    <property type="entry name" value="GppA/Ppx_hydrolase"/>
</dbReference>
<dbReference type="KEGG" id="chyd:H4K34_02095"/>
<dbReference type="InterPro" id="IPR043129">
    <property type="entry name" value="ATPase_NBD"/>
</dbReference>
<dbReference type="CDD" id="cd24006">
    <property type="entry name" value="ASKHA_NBD_PPX_GppA"/>
    <property type="match status" value="1"/>
</dbReference>
<keyword evidence="3" id="KW-1185">Reference proteome</keyword>
<name>A0A7H0VG09_9FLAO</name>
<dbReference type="AlphaFoldDB" id="A0A7H0VG09"/>
<gene>
    <name evidence="2" type="ORF">H4K34_02095</name>
</gene>
<dbReference type="PANTHER" id="PTHR30005:SF0">
    <property type="entry name" value="RETROGRADE REGULATION PROTEIN 2"/>
    <property type="match status" value="1"/>
</dbReference>
<dbReference type="RefSeq" id="WP_210759184.1">
    <property type="nucleotide sequence ID" value="NZ_CP060139.1"/>
</dbReference>
<dbReference type="GO" id="GO:0016829">
    <property type="term" value="F:lyase activity"/>
    <property type="evidence" value="ECO:0007669"/>
    <property type="project" value="UniProtKB-KW"/>
</dbReference>
<dbReference type="Pfam" id="PF02541">
    <property type="entry name" value="Ppx-GppA"/>
    <property type="match status" value="1"/>
</dbReference>
<dbReference type="GO" id="GO:0016462">
    <property type="term" value="F:pyrophosphatase activity"/>
    <property type="evidence" value="ECO:0007669"/>
    <property type="project" value="TreeGrafter"/>
</dbReference>
<dbReference type="InterPro" id="IPR003695">
    <property type="entry name" value="Ppx_GppA_N"/>
</dbReference>